<evidence type="ECO:0000313" key="2">
    <source>
        <dbReference type="EMBL" id="KAF2005378.1"/>
    </source>
</evidence>
<organism evidence="2 3">
    <name type="scientific">Amniculicola lignicola CBS 123094</name>
    <dbReference type="NCBI Taxonomy" id="1392246"/>
    <lineage>
        <taxon>Eukaryota</taxon>
        <taxon>Fungi</taxon>
        <taxon>Dikarya</taxon>
        <taxon>Ascomycota</taxon>
        <taxon>Pezizomycotina</taxon>
        <taxon>Dothideomycetes</taxon>
        <taxon>Pleosporomycetidae</taxon>
        <taxon>Pleosporales</taxon>
        <taxon>Amniculicolaceae</taxon>
        <taxon>Amniculicola</taxon>
    </lineage>
</organism>
<keyword evidence="1" id="KW-0732">Signal</keyword>
<feature type="chain" id="PRO_5025441188" description="Secreted protein" evidence="1">
    <location>
        <begin position="25"/>
        <end position="91"/>
    </location>
</feature>
<dbReference type="Proteomes" id="UP000799779">
    <property type="component" value="Unassembled WGS sequence"/>
</dbReference>
<protein>
    <recommendedName>
        <fullName evidence="4">Secreted protein</fullName>
    </recommendedName>
</protein>
<accession>A0A6A5WW66</accession>
<dbReference type="AlphaFoldDB" id="A0A6A5WW66"/>
<keyword evidence="3" id="KW-1185">Reference proteome</keyword>
<dbReference type="EMBL" id="ML977563">
    <property type="protein sequence ID" value="KAF2005378.1"/>
    <property type="molecule type" value="Genomic_DNA"/>
</dbReference>
<gene>
    <name evidence="2" type="ORF">P154DRAFT_337112</name>
</gene>
<proteinExistence type="predicted"/>
<evidence type="ECO:0008006" key="4">
    <source>
        <dbReference type="Google" id="ProtNLM"/>
    </source>
</evidence>
<reference evidence="2" key="1">
    <citation type="journal article" date="2020" name="Stud. Mycol.">
        <title>101 Dothideomycetes genomes: a test case for predicting lifestyles and emergence of pathogens.</title>
        <authorList>
            <person name="Haridas S."/>
            <person name="Albert R."/>
            <person name="Binder M."/>
            <person name="Bloem J."/>
            <person name="Labutti K."/>
            <person name="Salamov A."/>
            <person name="Andreopoulos B."/>
            <person name="Baker S."/>
            <person name="Barry K."/>
            <person name="Bills G."/>
            <person name="Bluhm B."/>
            <person name="Cannon C."/>
            <person name="Castanera R."/>
            <person name="Culley D."/>
            <person name="Daum C."/>
            <person name="Ezra D."/>
            <person name="Gonzalez J."/>
            <person name="Henrissat B."/>
            <person name="Kuo A."/>
            <person name="Liang C."/>
            <person name="Lipzen A."/>
            <person name="Lutzoni F."/>
            <person name="Magnuson J."/>
            <person name="Mondo S."/>
            <person name="Nolan M."/>
            <person name="Ohm R."/>
            <person name="Pangilinan J."/>
            <person name="Park H.-J."/>
            <person name="Ramirez L."/>
            <person name="Alfaro M."/>
            <person name="Sun H."/>
            <person name="Tritt A."/>
            <person name="Yoshinaga Y."/>
            <person name="Zwiers L.-H."/>
            <person name="Turgeon B."/>
            <person name="Goodwin S."/>
            <person name="Spatafora J."/>
            <person name="Crous P."/>
            <person name="Grigoriev I."/>
        </authorList>
    </citation>
    <scope>NUCLEOTIDE SEQUENCE</scope>
    <source>
        <strain evidence="2">CBS 123094</strain>
    </source>
</reference>
<evidence type="ECO:0000313" key="3">
    <source>
        <dbReference type="Proteomes" id="UP000799779"/>
    </source>
</evidence>
<sequence length="91" mass="10472">MAQNQRQSLLTYILSVSLWYNTQSWGCVSPYTSVENVWVAATIRSPILELSAMQQKYIMKRNLCRWPRGTFQLTVSPKRNRVGYERGAEGG</sequence>
<name>A0A6A5WW66_9PLEO</name>
<feature type="signal peptide" evidence="1">
    <location>
        <begin position="1"/>
        <end position="24"/>
    </location>
</feature>
<evidence type="ECO:0000256" key="1">
    <source>
        <dbReference type="SAM" id="SignalP"/>
    </source>
</evidence>